<protein>
    <recommendedName>
        <fullName evidence="2">Chitinase domain-containing protein 1</fullName>
    </recommendedName>
</protein>
<evidence type="ECO:0000313" key="4">
    <source>
        <dbReference type="EMBL" id="PXF42839.1"/>
    </source>
</evidence>
<organism evidence="4 5">
    <name type="scientific">Gracilariopsis chorda</name>
    <dbReference type="NCBI Taxonomy" id="448386"/>
    <lineage>
        <taxon>Eukaryota</taxon>
        <taxon>Rhodophyta</taxon>
        <taxon>Florideophyceae</taxon>
        <taxon>Rhodymeniophycidae</taxon>
        <taxon>Gracilariales</taxon>
        <taxon>Gracilariaceae</taxon>
        <taxon>Gracilariopsis</taxon>
    </lineage>
</organism>
<dbReference type="STRING" id="448386.A0A2V3ILA2"/>
<comment type="caution">
    <text evidence="4">The sequence shown here is derived from an EMBL/GenBank/DDBJ whole genome shotgun (WGS) entry which is preliminary data.</text>
</comment>
<feature type="domain" description="GH18" evidence="3">
    <location>
        <begin position="89"/>
        <end position="397"/>
    </location>
</feature>
<evidence type="ECO:0000259" key="3">
    <source>
        <dbReference type="PROSITE" id="PS51910"/>
    </source>
</evidence>
<dbReference type="SMART" id="SM00636">
    <property type="entry name" value="Glyco_18"/>
    <property type="match status" value="1"/>
</dbReference>
<dbReference type="Gene3D" id="3.10.50.10">
    <property type="match status" value="1"/>
</dbReference>
<dbReference type="PANTHER" id="PTHR46066:SF2">
    <property type="entry name" value="CHITINASE DOMAIN-CONTAINING PROTEIN 1"/>
    <property type="match status" value="1"/>
</dbReference>
<comment type="similarity">
    <text evidence="1">Belongs to the glycosyl hydrolase 18 family.</text>
</comment>
<gene>
    <name evidence="4" type="ORF">BWQ96_07433</name>
</gene>
<dbReference type="GO" id="GO:0012505">
    <property type="term" value="C:endomembrane system"/>
    <property type="evidence" value="ECO:0007669"/>
    <property type="project" value="TreeGrafter"/>
</dbReference>
<evidence type="ECO:0000256" key="2">
    <source>
        <dbReference type="ARBA" id="ARBA00040976"/>
    </source>
</evidence>
<dbReference type="Pfam" id="PF00704">
    <property type="entry name" value="Glyco_hydro_18"/>
    <property type="match status" value="1"/>
</dbReference>
<dbReference type="InterPro" id="IPR017853">
    <property type="entry name" value="GH"/>
</dbReference>
<dbReference type="SUPFAM" id="SSF51445">
    <property type="entry name" value="(Trans)glycosidases"/>
    <property type="match status" value="1"/>
</dbReference>
<dbReference type="GO" id="GO:0008061">
    <property type="term" value="F:chitin binding"/>
    <property type="evidence" value="ECO:0007669"/>
    <property type="project" value="InterPro"/>
</dbReference>
<dbReference type="EMBL" id="NBIV01000148">
    <property type="protein sequence ID" value="PXF42839.1"/>
    <property type="molecule type" value="Genomic_DNA"/>
</dbReference>
<dbReference type="GO" id="GO:0070492">
    <property type="term" value="F:oligosaccharide binding"/>
    <property type="evidence" value="ECO:0007669"/>
    <property type="project" value="TreeGrafter"/>
</dbReference>
<dbReference type="PROSITE" id="PS51910">
    <property type="entry name" value="GH18_2"/>
    <property type="match status" value="1"/>
</dbReference>
<name>A0A2V3ILA2_9FLOR</name>
<dbReference type="GO" id="GO:0005975">
    <property type="term" value="P:carbohydrate metabolic process"/>
    <property type="evidence" value="ECO:0007669"/>
    <property type="project" value="InterPro"/>
</dbReference>
<dbReference type="Proteomes" id="UP000247409">
    <property type="component" value="Unassembled WGS sequence"/>
</dbReference>
<sequence>MLFLASRKFQVNDIVNIKQGGVQTACDMTMMRARSAPIHALAFICMLYISTKKGTAKYLEPKVSSVTSKNILDTHNKSETASGRKYPLLEIFGFVTPWNANGKTISLSEAERGRLNVVSPVSWQMHPDGLNGGDDFEEDYYQSMSEQGTRVYPRILFEKWNSTEFVMLSDEPAPMVARIIELCKQYNFEGVVIEIFQELLSTGTLSRHKEKALGLVRTLGEGIRKEGFKTVLVLLPYSTDVPQHGISCSTLKEISRGYSYIITMTYDYSTPGSAPGPIAPLSWVRQVAIYLSLGCELGGKVLIGLNFYGIDFWEGGQSRHIVGHEFLKLLEEHEPDMLWWDEFGEHGFAYQKKGEHVVFYPTRESIRLRTELADEIGCGGVAIWDLGQGLEHFFEEF</sequence>
<dbReference type="InterPro" id="IPR011583">
    <property type="entry name" value="Chitinase_II/V-like_cat"/>
</dbReference>
<reference evidence="4 5" key="1">
    <citation type="journal article" date="2018" name="Mol. Biol. Evol.">
        <title>Analysis of the draft genome of the red seaweed Gracilariopsis chorda provides insights into genome size evolution in Rhodophyta.</title>
        <authorList>
            <person name="Lee J."/>
            <person name="Yang E.C."/>
            <person name="Graf L."/>
            <person name="Yang J.H."/>
            <person name="Qiu H."/>
            <person name="Zel Zion U."/>
            <person name="Chan C.X."/>
            <person name="Stephens T.G."/>
            <person name="Weber A.P.M."/>
            <person name="Boo G.H."/>
            <person name="Boo S.M."/>
            <person name="Kim K.M."/>
            <person name="Shin Y."/>
            <person name="Jung M."/>
            <person name="Lee S.J."/>
            <person name="Yim H.S."/>
            <person name="Lee J.H."/>
            <person name="Bhattacharya D."/>
            <person name="Yoon H.S."/>
        </authorList>
    </citation>
    <scope>NUCLEOTIDE SEQUENCE [LARGE SCALE GENOMIC DNA]</scope>
    <source>
        <strain evidence="4 5">SKKU-2015</strain>
        <tissue evidence="4">Whole body</tissue>
    </source>
</reference>
<dbReference type="OrthoDB" id="10254444at2759"/>
<accession>A0A2V3ILA2</accession>
<dbReference type="InterPro" id="IPR029070">
    <property type="entry name" value="Chitinase_insertion_sf"/>
</dbReference>
<evidence type="ECO:0000313" key="5">
    <source>
        <dbReference type="Proteomes" id="UP000247409"/>
    </source>
</evidence>
<keyword evidence="5" id="KW-1185">Reference proteome</keyword>
<dbReference type="PANTHER" id="PTHR46066">
    <property type="entry name" value="CHITINASE DOMAIN-CONTAINING PROTEIN 1 FAMILY MEMBER"/>
    <property type="match status" value="1"/>
</dbReference>
<evidence type="ECO:0000256" key="1">
    <source>
        <dbReference type="ARBA" id="ARBA00009336"/>
    </source>
</evidence>
<dbReference type="InterPro" id="IPR001223">
    <property type="entry name" value="Glyco_hydro18_cat"/>
</dbReference>
<proteinExistence type="inferred from homology"/>
<dbReference type="AlphaFoldDB" id="A0A2V3ILA2"/>
<dbReference type="Gene3D" id="3.20.20.80">
    <property type="entry name" value="Glycosidases"/>
    <property type="match status" value="1"/>
</dbReference>